<organism evidence="2 3">
    <name type="scientific">Natrialba swarupiae</name>
    <dbReference type="NCBI Taxonomy" id="2448032"/>
    <lineage>
        <taxon>Archaea</taxon>
        <taxon>Methanobacteriati</taxon>
        <taxon>Methanobacteriota</taxon>
        <taxon>Stenosarchaea group</taxon>
        <taxon>Halobacteria</taxon>
        <taxon>Halobacteriales</taxon>
        <taxon>Natrialbaceae</taxon>
        <taxon>Natrialba</taxon>
    </lineage>
</organism>
<evidence type="ECO:0008006" key="4">
    <source>
        <dbReference type="Google" id="ProtNLM"/>
    </source>
</evidence>
<feature type="transmembrane region" description="Helical" evidence="1">
    <location>
        <begin position="7"/>
        <end position="29"/>
    </location>
</feature>
<dbReference type="Proteomes" id="UP000324104">
    <property type="component" value="Unassembled WGS sequence"/>
</dbReference>
<keyword evidence="1" id="KW-0812">Transmembrane</keyword>
<reference evidence="2 3" key="1">
    <citation type="submission" date="2019-08" db="EMBL/GenBank/DDBJ databases">
        <title>Archaea genome.</title>
        <authorList>
            <person name="Kajale S."/>
            <person name="Shouche Y."/>
            <person name="Deshpande N."/>
            <person name="Sharma A."/>
        </authorList>
    </citation>
    <scope>NUCLEOTIDE SEQUENCE [LARGE SCALE GENOMIC DNA]</scope>
    <source>
        <strain evidence="2 3">ESP3B_9</strain>
    </source>
</reference>
<keyword evidence="3" id="KW-1185">Reference proteome</keyword>
<evidence type="ECO:0000313" key="3">
    <source>
        <dbReference type="Proteomes" id="UP000324104"/>
    </source>
</evidence>
<sequence length="74" mass="8105">MTGTEVAVLIGKYSAGATLGSLTIAYGLTEFLSATGYSWYRFAAYQGNGIVITFIGWMILLTTLINLYRELNDK</sequence>
<dbReference type="AlphaFoldDB" id="A0A5D5AGW5"/>
<evidence type="ECO:0000256" key="1">
    <source>
        <dbReference type="SAM" id="Phobius"/>
    </source>
</evidence>
<keyword evidence="1" id="KW-1133">Transmembrane helix</keyword>
<name>A0A5D5AGW5_9EURY</name>
<protein>
    <recommendedName>
        <fullName evidence="4">YihY/virulence factor BrkB family protein</fullName>
    </recommendedName>
</protein>
<feature type="transmembrane region" description="Helical" evidence="1">
    <location>
        <begin position="49"/>
        <end position="68"/>
    </location>
</feature>
<keyword evidence="1" id="KW-0472">Membrane</keyword>
<accession>A0A5D5AGW5</accession>
<dbReference type="EMBL" id="VTAW01000065">
    <property type="protein sequence ID" value="TYT60255.1"/>
    <property type="molecule type" value="Genomic_DNA"/>
</dbReference>
<comment type="caution">
    <text evidence="2">The sequence shown here is derived from an EMBL/GenBank/DDBJ whole genome shotgun (WGS) entry which is preliminary data.</text>
</comment>
<gene>
    <name evidence="2" type="ORF">FYC77_19910</name>
</gene>
<proteinExistence type="predicted"/>
<evidence type="ECO:0000313" key="2">
    <source>
        <dbReference type="EMBL" id="TYT60255.1"/>
    </source>
</evidence>